<dbReference type="PRINTS" id="PR00039">
    <property type="entry name" value="HTHLYSR"/>
</dbReference>
<keyword evidence="3 7" id="KW-0238">DNA-binding</keyword>
<evidence type="ECO:0000256" key="2">
    <source>
        <dbReference type="ARBA" id="ARBA00023015"/>
    </source>
</evidence>
<dbReference type="PANTHER" id="PTHR30419">
    <property type="entry name" value="HTH-TYPE TRANSCRIPTIONAL REGULATOR YBHD"/>
    <property type="match status" value="1"/>
</dbReference>
<comment type="similarity">
    <text evidence="1">Belongs to the LysR transcriptional regulatory family.</text>
</comment>
<evidence type="ECO:0000256" key="4">
    <source>
        <dbReference type="ARBA" id="ARBA00023163"/>
    </source>
</evidence>
<evidence type="ECO:0000313" key="8">
    <source>
        <dbReference type="Proteomes" id="UP000245712"/>
    </source>
</evidence>
<dbReference type="Proteomes" id="UP000245712">
    <property type="component" value="Unassembled WGS sequence"/>
</dbReference>
<dbReference type="PROSITE" id="PS50931">
    <property type="entry name" value="HTH_LYSR"/>
    <property type="match status" value="1"/>
</dbReference>
<dbReference type="InterPro" id="IPR000847">
    <property type="entry name" value="LysR_HTH_N"/>
</dbReference>
<dbReference type="PANTHER" id="PTHR30419:SF8">
    <property type="entry name" value="NITROGEN ASSIMILATION TRANSCRIPTIONAL ACTIVATOR-RELATED"/>
    <property type="match status" value="1"/>
</dbReference>
<dbReference type="InterPro" id="IPR005119">
    <property type="entry name" value="LysR_subst-bd"/>
</dbReference>
<dbReference type="Gene3D" id="1.10.10.10">
    <property type="entry name" value="Winged helix-like DNA-binding domain superfamily/Winged helix DNA-binding domain"/>
    <property type="match status" value="1"/>
</dbReference>
<dbReference type="RefSeq" id="WP_116613283.1">
    <property type="nucleotide sequence ID" value="NZ_CAJZAT010000162.1"/>
</dbReference>
<dbReference type="SUPFAM" id="SSF46785">
    <property type="entry name" value="Winged helix' DNA-binding domain"/>
    <property type="match status" value="1"/>
</dbReference>
<evidence type="ECO:0000313" key="7">
    <source>
        <dbReference type="EMBL" id="PVX76419.1"/>
    </source>
</evidence>
<dbReference type="InterPro" id="IPR050950">
    <property type="entry name" value="HTH-type_LysR_regulators"/>
</dbReference>
<evidence type="ECO:0000256" key="3">
    <source>
        <dbReference type="ARBA" id="ARBA00023125"/>
    </source>
</evidence>
<feature type="region of interest" description="Disordered" evidence="5">
    <location>
        <begin position="312"/>
        <end position="336"/>
    </location>
</feature>
<reference evidence="7 8" key="1">
    <citation type="submission" date="2018-05" db="EMBL/GenBank/DDBJ databases">
        <title>Genomic Encyclopedia of Type Strains, Phase IV (KMG-V): Genome sequencing to study the core and pangenomes of soil and plant-associated prokaryotes.</title>
        <authorList>
            <person name="Whitman W."/>
        </authorList>
    </citation>
    <scope>NUCLEOTIDE SEQUENCE [LARGE SCALE GENOMIC DNA]</scope>
    <source>
        <strain evidence="7 8">SCZa-39</strain>
    </source>
</reference>
<organism evidence="7 8">
    <name type="scientific">Paraburkholderia unamae</name>
    <dbReference type="NCBI Taxonomy" id="219649"/>
    <lineage>
        <taxon>Bacteria</taxon>
        <taxon>Pseudomonadati</taxon>
        <taxon>Pseudomonadota</taxon>
        <taxon>Betaproteobacteria</taxon>
        <taxon>Burkholderiales</taxon>
        <taxon>Burkholderiaceae</taxon>
        <taxon>Paraburkholderia</taxon>
    </lineage>
</organism>
<protein>
    <submittedName>
        <fullName evidence="7">DNA-binding transcriptional LysR family regulator</fullName>
    </submittedName>
</protein>
<dbReference type="InterPro" id="IPR036388">
    <property type="entry name" value="WH-like_DNA-bd_sf"/>
</dbReference>
<dbReference type="GO" id="GO:0003677">
    <property type="term" value="F:DNA binding"/>
    <property type="evidence" value="ECO:0007669"/>
    <property type="project" value="UniProtKB-KW"/>
</dbReference>
<dbReference type="Pfam" id="PF00126">
    <property type="entry name" value="HTH_1"/>
    <property type="match status" value="1"/>
</dbReference>
<keyword evidence="2" id="KW-0805">Transcription regulation</keyword>
<feature type="domain" description="HTH lysR-type" evidence="6">
    <location>
        <begin position="12"/>
        <end position="69"/>
    </location>
</feature>
<proteinExistence type="inferred from homology"/>
<keyword evidence="8" id="KW-1185">Reference proteome</keyword>
<dbReference type="EMBL" id="QEOB01000016">
    <property type="protein sequence ID" value="PVX76419.1"/>
    <property type="molecule type" value="Genomic_DNA"/>
</dbReference>
<name>A0ABX5KFA4_9BURK</name>
<evidence type="ECO:0000256" key="5">
    <source>
        <dbReference type="SAM" id="MobiDB-lite"/>
    </source>
</evidence>
<evidence type="ECO:0000259" key="6">
    <source>
        <dbReference type="PROSITE" id="PS50931"/>
    </source>
</evidence>
<dbReference type="Pfam" id="PF03466">
    <property type="entry name" value="LysR_substrate"/>
    <property type="match status" value="1"/>
</dbReference>
<evidence type="ECO:0000256" key="1">
    <source>
        <dbReference type="ARBA" id="ARBA00009437"/>
    </source>
</evidence>
<comment type="caution">
    <text evidence="7">The sequence shown here is derived from an EMBL/GenBank/DDBJ whole genome shotgun (WGS) entry which is preliminary data.</text>
</comment>
<gene>
    <name evidence="7" type="ORF">C7402_116204</name>
</gene>
<sequence length="336" mass="36077">MRPVDQYLFRQLKLRHLHLLVALADLPTVGKVAEMLHVTQPAISRMIADLERGIGLALFERNGRRIRPTPAGASLIRHARDMLAQAQRAGDELEAIASGIGGRLEVGFLAVAAAALVPQATARFKAKARATTVALHEGTLDQLMPALQSGRLDLVVGRIAKDMVDEATLAFDPLFDDPPVIVAAAGHALARKRAVTWHDLDGLAWVLPPVSAPMHRRLLAVLADHGLGSPVDVVESNTNLGDLSLLRGGERLGLEPRSRALELVREGVLWMAPLSLGSVLGPVGVIWRKEVESAPAVALFLDCLRETARSIEPDNPSVAEGAKPVRNATKKKAKTT</sequence>
<dbReference type="SUPFAM" id="SSF53850">
    <property type="entry name" value="Periplasmic binding protein-like II"/>
    <property type="match status" value="1"/>
</dbReference>
<dbReference type="Gene3D" id="3.40.190.10">
    <property type="entry name" value="Periplasmic binding protein-like II"/>
    <property type="match status" value="2"/>
</dbReference>
<keyword evidence="4" id="KW-0804">Transcription</keyword>
<dbReference type="InterPro" id="IPR036390">
    <property type="entry name" value="WH_DNA-bd_sf"/>
</dbReference>
<accession>A0ABX5KFA4</accession>